<keyword evidence="4" id="KW-0949">S-adenosyl-L-methionine</keyword>
<evidence type="ECO:0000313" key="8">
    <source>
        <dbReference type="Proteomes" id="UP001165074"/>
    </source>
</evidence>
<dbReference type="GO" id="GO:0006304">
    <property type="term" value="P:DNA modification"/>
    <property type="evidence" value="ECO:0007669"/>
    <property type="project" value="InterPro"/>
</dbReference>
<protein>
    <recommendedName>
        <fullName evidence="1">site-specific DNA-methyltransferase (adenine-specific)</fullName>
        <ecNumber evidence="1">2.1.1.72</ecNumber>
    </recommendedName>
</protein>
<evidence type="ECO:0000256" key="4">
    <source>
        <dbReference type="ARBA" id="ARBA00022691"/>
    </source>
</evidence>
<keyword evidence="2" id="KW-0489">Methyltransferase</keyword>
<name>A0A9W6W1H8_9ACTN</name>
<dbReference type="Gene3D" id="3.40.50.150">
    <property type="entry name" value="Vaccinia Virus protein VP39"/>
    <property type="match status" value="2"/>
</dbReference>
<comment type="catalytic activity">
    <reaction evidence="5">
        <text>a 2'-deoxyadenosine in DNA + S-adenosyl-L-methionine = an N(6)-methyl-2'-deoxyadenosine in DNA + S-adenosyl-L-homocysteine + H(+)</text>
        <dbReference type="Rhea" id="RHEA:15197"/>
        <dbReference type="Rhea" id="RHEA-COMP:12418"/>
        <dbReference type="Rhea" id="RHEA-COMP:12419"/>
        <dbReference type="ChEBI" id="CHEBI:15378"/>
        <dbReference type="ChEBI" id="CHEBI:57856"/>
        <dbReference type="ChEBI" id="CHEBI:59789"/>
        <dbReference type="ChEBI" id="CHEBI:90615"/>
        <dbReference type="ChEBI" id="CHEBI:90616"/>
        <dbReference type="EC" id="2.1.1.72"/>
    </reaction>
</comment>
<comment type="caution">
    <text evidence="7">The sequence shown here is derived from an EMBL/GenBank/DDBJ whole genome shotgun (WGS) entry which is preliminary data.</text>
</comment>
<accession>A0A9W6W1H8</accession>
<dbReference type="InterPro" id="IPR050953">
    <property type="entry name" value="N4_N6_ade-DNA_methylase"/>
</dbReference>
<evidence type="ECO:0000256" key="1">
    <source>
        <dbReference type="ARBA" id="ARBA00011900"/>
    </source>
</evidence>
<dbReference type="EMBL" id="BSTK01000005">
    <property type="protein sequence ID" value="GLY85971.1"/>
    <property type="molecule type" value="Genomic_DNA"/>
</dbReference>
<evidence type="ECO:0000256" key="5">
    <source>
        <dbReference type="ARBA" id="ARBA00047942"/>
    </source>
</evidence>
<dbReference type="Pfam" id="PF07669">
    <property type="entry name" value="Eco57I"/>
    <property type="match status" value="1"/>
</dbReference>
<gene>
    <name evidence="7" type="ORF">Airi02_039000</name>
</gene>
<dbReference type="Proteomes" id="UP001165074">
    <property type="component" value="Unassembled WGS sequence"/>
</dbReference>
<evidence type="ECO:0000313" key="7">
    <source>
        <dbReference type="EMBL" id="GLY85971.1"/>
    </source>
</evidence>
<dbReference type="SUPFAM" id="SSF53335">
    <property type="entry name" value="S-adenosyl-L-methionine-dependent methyltransferases"/>
    <property type="match status" value="1"/>
</dbReference>
<dbReference type="PANTHER" id="PTHR33841:SF1">
    <property type="entry name" value="DNA METHYLTRANSFERASE A"/>
    <property type="match status" value="1"/>
</dbReference>
<keyword evidence="3" id="KW-0808">Transferase</keyword>
<proteinExistence type="predicted"/>
<evidence type="ECO:0000256" key="2">
    <source>
        <dbReference type="ARBA" id="ARBA00022603"/>
    </source>
</evidence>
<feature type="domain" description="Type II methyltransferase M.TaqI-like" evidence="6">
    <location>
        <begin position="554"/>
        <end position="812"/>
    </location>
</feature>
<evidence type="ECO:0000256" key="3">
    <source>
        <dbReference type="ARBA" id="ARBA00022679"/>
    </source>
</evidence>
<dbReference type="RefSeq" id="WP_285573380.1">
    <property type="nucleotide sequence ID" value="NZ_BSTK01000005.1"/>
</dbReference>
<reference evidence="7" key="1">
    <citation type="submission" date="2023-03" db="EMBL/GenBank/DDBJ databases">
        <title>Actinoallomurus iriomotensis NBRC 103684.</title>
        <authorList>
            <person name="Ichikawa N."/>
            <person name="Sato H."/>
            <person name="Tonouchi N."/>
        </authorList>
    </citation>
    <scope>NUCLEOTIDE SEQUENCE</scope>
    <source>
        <strain evidence="7">NBRC 103684</strain>
    </source>
</reference>
<dbReference type="PRINTS" id="PR00507">
    <property type="entry name" value="N12N6MTFRASE"/>
</dbReference>
<dbReference type="GO" id="GO:0032259">
    <property type="term" value="P:methylation"/>
    <property type="evidence" value="ECO:0007669"/>
    <property type="project" value="UniProtKB-KW"/>
</dbReference>
<dbReference type="InterPro" id="IPR011639">
    <property type="entry name" value="MethylTrfase_TaqI-like_dom"/>
</dbReference>
<dbReference type="PANTHER" id="PTHR33841">
    <property type="entry name" value="DNA METHYLTRANSFERASE YEEA-RELATED"/>
    <property type="match status" value="1"/>
</dbReference>
<dbReference type="EC" id="2.1.1.72" evidence="1"/>
<dbReference type="InterPro" id="IPR029063">
    <property type="entry name" value="SAM-dependent_MTases_sf"/>
</dbReference>
<dbReference type="GO" id="GO:0009007">
    <property type="term" value="F:site-specific DNA-methyltransferase (adenine-specific) activity"/>
    <property type="evidence" value="ECO:0007669"/>
    <property type="project" value="UniProtKB-EC"/>
</dbReference>
<sequence>MSDLSYSAIKIEGGLLSPDLMSRITRADRDLPGISPETYGLAAGERLGEAASRSWEYLLSAYRAFKERLAQLPEGDSATSLTRERWLLVLLRDLGYGRIPYLHGGLPVAEKTYQISHLWEHVPIHLLGWRVELDKRTSHSDAGRAPQSMLQEFLNVSNDHLWSILSNGRVLRILRDSTALVGFAYIEFDLEAIFDGELYSDFLPLYALLHASRLELLPRADGTAPTPADCWLERLRTDAAETGTRVRQQLRECVKGALEALGSGFLRANPQLDIDLKNGARQTGGLSKYDFRDELMRLGFQLIFLFVAEDRKTLLDPKAPEEAHSRYATYFSTQRLRRIASKRRGDRNPDLWQTLLVVLNALGDDAGRPELGLAPLGGLFFAATDDGVPFDRLHSYTLRNEDLLEAVRWLTTFRDRKGRLQRVDYMHLGADELGGVYEKLLELEPSTEPGSRFVLQENIAGNDRKTTGSYYTPTALIDELLKTALDPVIDTYAASGAPEDLLQITVCDPACGSGHFLVAAARRIARRLAIINTGDTEPSPEAVRTALREVIARCIYGVDLNPQAAELAKISLWIESHEAGKPLAFLDPHIKVGNSLLGTTPQLLAGGIPDEAFKPIGSDKNEIVADLRKTNLKERGQQLALEDALFGRPKNMATTGSIVRKAADITAMRPRSLKDVREQIRRYKELENDPELKRYKRVADAWCAAFVAEKRDDAVRPPTSATLKIMDGDRDTAKFFPDAIPTAEMGTALDALHAQYQFFHWHLEFPEVFRVEEDDRPDHNPDTGWQGGFACVIGNPPWERVKLQEQEFFAGQNEDIAKARNANERKRRIERLACSSDHNDLELLADFREAQRKSAGVSQLLRASGRYPLTGKGDVNTYSVFAETARTIINPRGRSGLVLPTGIATDATTAAFSSDLVTKGVLAAFLEFENEEFLLSRDVDHRVRFCLLTVAGHKSPVGVIQFAFGARQIADIEPRLITMTPEDIRRLNPNTGTLPLFRSRRDAEITLAIYQRVPILWQEHPRTNPWGLSFMTMLHMANDSGMFRTQDELGKDGWVLEGNIFANEHGEQMLPLYEAKMIHHFDHRLGTYEGQTQAQANMGTLPRLTPGDKRDPYRTTLPRYWVSQSEVDGRLGDRWEQRWILGWRDIARSTDERTAIFGVFPRAAVGHTLPLVTSLSERLPCLYGNMTSFVLDYVIRQKIAGTHLTYGYVRQLPVLPPKRYDEPAPWENSIRLSDWVERRVLELTYTAWDMAPFARDLGDDGSPFIWDEERRFLLRAELDAAYFHLYGVERDDVDFILSEGFGAFRRNDPERFERTRQQILEIYDDLREAAQTGRPYVSFLSPLPGAGPRHPDN</sequence>
<organism evidence="7 8">
    <name type="scientific">Actinoallomurus iriomotensis</name>
    <dbReference type="NCBI Taxonomy" id="478107"/>
    <lineage>
        <taxon>Bacteria</taxon>
        <taxon>Bacillati</taxon>
        <taxon>Actinomycetota</taxon>
        <taxon>Actinomycetes</taxon>
        <taxon>Streptosporangiales</taxon>
        <taxon>Thermomonosporaceae</taxon>
        <taxon>Actinoallomurus</taxon>
    </lineage>
</organism>
<evidence type="ECO:0000259" key="6">
    <source>
        <dbReference type="Pfam" id="PF07669"/>
    </source>
</evidence>
<keyword evidence="8" id="KW-1185">Reference proteome</keyword>